<dbReference type="Gene3D" id="3.90.920.10">
    <property type="entry name" value="DNA primase, PRIM domain"/>
    <property type="match status" value="1"/>
</dbReference>
<feature type="domain" description="DNA ligase D polymerase" evidence="1">
    <location>
        <begin position="2"/>
        <end position="132"/>
    </location>
</feature>
<dbReference type="PANTHER" id="PTHR42705">
    <property type="entry name" value="BIFUNCTIONAL NON-HOMOLOGOUS END JOINING PROTEIN LIGD"/>
    <property type="match status" value="1"/>
</dbReference>
<accession>A0ABS5ASZ5</accession>
<dbReference type="EMBL" id="JAGIOO010000001">
    <property type="protein sequence ID" value="MBP2479699.1"/>
    <property type="molecule type" value="Genomic_DNA"/>
</dbReference>
<reference evidence="2 3" key="1">
    <citation type="submission" date="2021-03" db="EMBL/GenBank/DDBJ databases">
        <title>Sequencing the genomes of 1000 actinobacteria strains.</title>
        <authorList>
            <person name="Klenk H.-P."/>
        </authorList>
    </citation>
    <scope>NUCLEOTIDE SEQUENCE [LARGE SCALE GENOMIC DNA]</scope>
    <source>
        <strain evidence="2 3">DSM 44580</strain>
    </source>
</reference>
<protein>
    <submittedName>
        <fullName evidence="2">DNA primase</fullName>
    </submittedName>
</protein>
<keyword evidence="3" id="KW-1185">Reference proteome</keyword>
<comment type="caution">
    <text evidence="2">The sequence shown here is derived from an EMBL/GenBank/DDBJ whole genome shotgun (WGS) entry which is preliminary data.</text>
</comment>
<organism evidence="2 3">
    <name type="scientific">Crossiella equi</name>
    <dbReference type="NCBI Taxonomy" id="130796"/>
    <lineage>
        <taxon>Bacteria</taxon>
        <taxon>Bacillati</taxon>
        <taxon>Actinomycetota</taxon>
        <taxon>Actinomycetes</taxon>
        <taxon>Pseudonocardiales</taxon>
        <taxon>Pseudonocardiaceae</taxon>
        <taxon>Crossiella</taxon>
    </lineage>
</organism>
<dbReference type="Pfam" id="PF21686">
    <property type="entry name" value="LigD_Prim-Pol"/>
    <property type="match status" value="1"/>
</dbReference>
<proteinExistence type="predicted"/>
<dbReference type="PANTHER" id="PTHR42705:SF2">
    <property type="entry name" value="BIFUNCTIONAL NON-HOMOLOGOUS END JOINING PROTEIN LIGD"/>
    <property type="match status" value="1"/>
</dbReference>
<dbReference type="InterPro" id="IPR052171">
    <property type="entry name" value="NHEJ_LigD"/>
</dbReference>
<name>A0ABS5ASZ5_9PSEU</name>
<evidence type="ECO:0000259" key="1">
    <source>
        <dbReference type="Pfam" id="PF21686"/>
    </source>
</evidence>
<gene>
    <name evidence="2" type="ORF">JOF53_008571</name>
</gene>
<dbReference type="RefSeq" id="WP_086786199.1">
    <property type="nucleotide sequence ID" value="NZ_JAGIOO010000001.1"/>
</dbReference>
<evidence type="ECO:0000313" key="3">
    <source>
        <dbReference type="Proteomes" id="UP001519363"/>
    </source>
</evidence>
<dbReference type="Proteomes" id="UP001519363">
    <property type="component" value="Unassembled WGS sequence"/>
</dbReference>
<dbReference type="InterPro" id="IPR014145">
    <property type="entry name" value="LigD_pol_dom"/>
</dbReference>
<evidence type="ECO:0000313" key="2">
    <source>
        <dbReference type="EMBL" id="MBP2479699.1"/>
    </source>
</evidence>
<sequence>MRGQSFFEKNVSRGAPDWLPTAHLPTSGRRSRDGTNGVIEYPLVTELAGLMWLADLAALELHVPQWRIAPGLTRRLPDRLVFDLAPGPGTTIVTCCRIAERPWEIVAAGGLSSVCTTNSSKGMQVYCPIEVQAGVGRRQGLADRGAGLQRSAARAWPGCAAGCPGYPT</sequence>